<keyword evidence="10" id="KW-0966">Cell projection</keyword>
<keyword evidence="7 12" id="KW-0175">Coiled coil</keyword>
<dbReference type="AlphaFoldDB" id="A0A8D2LCK8"/>
<organism evidence="16 17">
    <name type="scientific">Varanus komodoensis</name>
    <name type="common">Komodo dragon</name>
    <dbReference type="NCBI Taxonomy" id="61221"/>
    <lineage>
        <taxon>Eukaryota</taxon>
        <taxon>Metazoa</taxon>
        <taxon>Chordata</taxon>
        <taxon>Craniata</taxon>
        <taxon>Vertebrata</taxon>
        <taxon>Euteleostomi</taxon>
        <taxon>Lepidosauria</taxon>
        <taxon>Squamata</taxon>
        <taxon>Bifurcata</taxon>
        <taxon>Unidentata</taxon>
        <taxon>Episquamata</taxon>
        <taxon>Toxicofera</taxon>
        <taxon>Anguimorpha</taxon>
        <taxon>Paleoanguimorpha</taxon>
        <taxon>Varanoidea</taxon>
        <taxon>Varanidae</taxon>
        <taxon>Varanus</taxon>
    </lineage>
</organism>
<evidence type="ECO:0000256" key="6">
    <source>
        <dbReference type="ARBA" id="ARBA00022927"/>
    </source>
</evidence>
<dbReference type="Pfam" id="PF11461">
    <property type="entry name" value="RILP"/>
    <property type="match status" value="1"/>
</dbReference>
<dbReference type="GO" id="GO:0060271">
    <property type="term" value="P:cilium assembly"/>
    <property type="evidence" value="ECO:0007669"/>
    <property type="project" value="TreeGrafter"/>
</dbReference>
<protein>
    <recommendedName>
        <fullName evidence="11">RILP-like protein 2</fullName>
    </recommendedName>
</protein>
<evidence type="ECO:0000256" key="9">
    <source>
        <dbReference type="ARBA" id="ARBA00023212"/>
    </source>
</evidence>
<dbReference type="PROSITE" id="PS51777">
    <property type="entry name" value="RH2"/>
    <property type="match status" value="1"/>
</dbReference>
<accession>A0A8D2LCK8</accession>
<dbReference type="InterPro" id="IPR034743">
    <property type="entry name" value="RH1"/>
</dbReference>
<dbReference type="InterPro" id="IPR021563">
    <property type="entry name" value="RILP_dimer"/>
</dbReference>
<evidence type="ECO:0000256" key="11">
    <source>
        <dbReference type="ARBA" id="ARBA00040819"/>
    </source>
</evidence>
<dbReference type="PANTHER" id="PTHR21502">
    <property type="entry name" value="ZINC FINGER PROTEIN DZIP1"/>
    <property type="match status" value="1"/>
</dbReference>
<dbReference type="CDD" id="cd14445">
    <property type="entry name" value="RILP-like"/>
    <property type="match status" value="1"/>
</dbReference>
<evidence type="ECO:0000256" key="7">
    <source>
        <dbReference type="ARBA" id="ARBA00023054"/>
    </source>
</evidence>
<evidence type="ECO:0000256" key="4">
    <source>
        <dbReference type="ARBA" id="ARBA00022448"/>
    </source>
</evidence>
<keyword evidence="9" id="KW-0206">Cytoskeleton</keyword>
<evidence type="ECO:0000256" key="12">
    <source>
        <dbReference type="SAM" id="Coils"/>
    </source>
</evidence>
<feature type="region of interest" description="Disordered" evidence="13">
    <location>
        <begin position="1"/>
        <end position="40"/>
    </location>
</feature>
<keyword evidence="6" id="KW-0653">Protein transport</keyword>
<evidence type="ECO:0000256" key="3">
    <source>
        <dbReference type="ARBA" id="ARBA00004514"/>
    </source>
</evidence>
<feature type="compositionally biased region" description="Acidic residues" evidence="13">
    <location>
        <begin position="7"/>
        <end position="28"/>
    </location>
</feature>
<feature type="coiled-coil region" evidence="12">
    <location>
        <begin position="156"/>
        <end position="183"/>
    </location>
</feature>
<dbReference type="GO" id="GO:0051959">
    <property type="term" value="F:dynein light intermediate chain binding"/>
    <property type="evidence" value="ECO:0007669"/>
    <property type="project" value="TreeGrafter"/>
</dbReference>
<comment type="subcellular location">
    <subcellularLocation>
        <location evidence="1">Cell projection</location>
        <location evidence="1">Cilium</location>
    </subcellularLocation>
    <subcellularLocation>
        <location evidence="2">Cytoplasm</location>
        <location evidence="2">Cytoskeleton</location>
        <location evidence="2">Microtubule organizing center</location>
        <location evidence="2">Centrosome</location>
    </subcellularLocation>
    <subcellularLocation>
        <location evidence="3">Cytoplasm</location>
        <location evidence="3">Cytosol</location>
    </subcellularLocation>
</comment>
<reference evidence="16" key="2">
    <citation type="submission" date="2025-09" db="UniProtKB">
        <authorList>
            <consortium name="Ensembl"/>
        </authorList>
    </citation>
    <scope>IDENTIFICATION</scope>
</reference>
<evidence type="ECO:0000256" key="2">
    <source>
        <dbReference type="ARBA" id="ARBA00004300"/>
    </source>
</evidence>
<evidence type="ECO:0000256" key="1">
    <source>
        <dbReference type="ARBA" id="ARBA00004138"/>
    </source>
</evidence>
<keyword evidence="8" id="KW-0969">Cilium</keyword>
<keyword evidence="5" id="KW-0963">Cytoplasm</keyword>
<dbReference type="GO" id="GO:0015031">
    <property type="term" value="P:protein transport"/>
    <property type="evidence" value="ECO:0007669"/>
    <property type="project" value="UniProtKB-KW"/>
</dbReference>
<evidence type="ECO:0000256" key="8">
    <source>
        <dbReference type="ARBA" id="ARBA00023069"/>
    </source>
</evidence>
<keyword evidence="17" id="KW-1185">Reference proteome</keyword>
<reference evidence="16" key="1">
    <citation type="submission" date="2025-08" db="UniProtKB">
        <authorList>
            <consortium name="Ensembl"/>
        </authorList>
    </citation>
    <scope>IDENTIFICATION</scope>
</reference>
<feature type="compositionally biased region" description="Gly residues" evidence="13">
    <location>
        <begin position="29"/>
        <end position="38"/>
    </location>
</feature>
<dbReference type="GO" id="GO:0036064">
    <property type="term" value="C:ciliary basal body"/>
    <property type="evidence" value="ECO:0007669"/>
    <property type="project" value="TreeGrafter"/>
</dbReference>
<dbReference type="GO" id="GO:0005813">
    <property type="term" value="C:centrosome"/>
    <property type="evidence" value="ECO:0007669"/>
    <property type="project" value="UniProtKB-SubCell"/>
</dbReference>
<evidence type="ECO:0000259" key="15">
    <source>
        <dbReference type="PROSITE" id="PS51777"/>
    </source>
</evidence>
<dbReference type="Ensembl" id="ENSVKKT00000020607.1">
    <property type="protein sequence ID" value="ENSVKKP00000020111.1"/>
    <property type="gene ID" value="ENSVKKG00000013590.1"/>
</dbReference>
<sequence>MQAAPPPDEEEEEGAEEEGEEESEEEEGGGGGGGGGEGAFAKSAFQLTAEDVYDISYLLGRELHALGREPRAGLAARVARLQFRVVSVLEMLEALVSEHCVAAEALRLERDSLRREVDGLRAQGGRAGSAEVNLGPNQMIIDLTDANRPRFTLQELKEVLQERNQLKAQLLVTQEELQCYKRSAVVWDFSLCGKGSAKVDQATCCLKLEKCVYKKWFSLAVWLFPLEA</sequence>
<dbReference type="GO" id="GO:0005829">
    <property type="term" value="C:cytosol"/>
    <property type="evidence" value="ECO:0007669"/>
    <property type="project" value="UniProtKB-SubCell"/>
</dbReference>
<feature type="domain" description="RH1" evidence="14">
    <location>
        <begin position="35"/>
        <end position="130"/>
    </location>
</feature>
<name>A0A8D2LCK8_VARKO</name>
<dbReference type="Gene3D" id="6.10.230.10">
    <property type="match status" value="1"/>
</dbReference>
<dbReference type="GO" id="GO:0046983">
    <property type="term" value="F:protein dimerization activity"/>
    <property type="evidence" value="ECO:0007669"/>
    <property type="project" value="InterPro"/>
</dbReference>
<dbReference type="Gene3D" id="1.20.58.1770">
    <property type="match status" value="1"/>
</dbReference>
<evidence type="ECO:0000313" key="17">
    <source>
        <dbReference type="Proteomes" id="UP000694545"/>
    </source>
</evidence>
<dbReference type="Pfam" id="PF09744">
    <property type="entry name" value="RH1"/>
    <property type="match status" value="1"/>
</dbReference>
<evidence type="ECO:0000256" key="5">
    <source>
        <dbReference type="ARBA" id="ARBA00022490"/>
    </source>
</evidence>
<dbReference type="OMA" id="FPREKEN"/>
<evidence type="ECO:0000259" key="14">
    <source>
        <dbReference type="PROSITE" id="PS51776"/>
    </source>
</evidence>
<evidence type="ECO:0000256" key="10">
    <source>
        <dbReference type="ARBA" id="ARBA00023273"/>
    </source>
</evidence>
<feature type="domain" description="RH2" evidence="15">
    <location>
        <begin position="148"/>
        <end position="228"/>
    </location>
</feature>
<dbReference type="Proteomes" id="UP000694545">
    <property type="component" value="Unplaced"/>
</dbReference>
<dbReference type="InterPro" id="IPR051241">
    <property type="entry name" value="DZIP_RILPL"/>
</dbReference>
<dbReference type="SUPFAM" id="SSF161256">
    <property type="entry name" value="RILP dimerisation region"/>
    <property type="match status" value="1"/>
</dbReference>
<dbReference type="InterPro" id="IPR034744">
    <property type="entry name" value="RH2"/>
</dbReference>
<proteinExistence type="predicted"/>
<dbReference type="GO" id="GO:0031267">
    <property type="term" value="F:small GTPase binding"/>
    <property type="evidence" value="ECO:0007669"/>
    <property type="project" value="TreeGrafter"/>
</dbReference>
<dbReference type="FunFam" id="1.20.58.1770:FF:000003">
    <property type="entry name" value="RILP-like protein 2 isoform X1"/>
    <property type="match status" value="1"/>
</dbReference>
<dbReference type="PANTHER" id="PTHR21502:SF2">
    <property type="entry name" value="RILP-LIKE PROTEIN 2"/>
    <property type="match status" value="1"/>
</dbReference>
<dbReference type="PROSITE" id="PS51776">
    <property type="entry name" value="RH1"/>
    <property type="match status" value="1"/>
</dbReference>
<evidence type="ECO:0000256" key="13">
    <source>
        <dbReference type="SAM" id="MobiDB-lite"/>
    </source>
</evidence>
<keyword evidence="4" id="KW-0813">Transport</keyword>
<evidence type="ECO:0000313" key="16">
    <source>
        <dbReference type="Ensembl" id="ENSVKKP00000020111.1"/>
    </source>
</evidence>